<gene>
    <name evidence="2" type="ORF">BDY21DRAFT_365434</name>
</gene>
<dbReference type="InterPro" id="IPR010721">
    <property type="entry name" value="UstE-like"/>
</dbReference>
<evidence type="ECO:0000313" key="3">
    <source>
        <dbReference type="Proteomes" id="UP000799766"/>
    </source>
</evidence>
<evidence type="ECO:0000313" key="2">
    <source>
        <dbReference type="EMBL" id="KAF2455709.1"/>
    </source>
</evidence>
<keyword evidence="1" id="KW-1133">Transmembrane helix</keyword>
<dbReference type="OrthoDB" id="67965at2759"/>
<dbReference type="GO" id="GO:0016020">
    <property type="term" value="C:membrane"/>
    <property type="evidence" value="ECO:0007669"/>
    <property type="project" value="TreeGrafter"/>
</dbReference>
<feature type="transmembrane region" description="Helical" evidence="1">
    <location>
        <begin position="112"/>
        <end position="133"/>
    </location>
</feature>
<accession>A0A6A6NVH0</accession>
<dbReference type="Gene3D" id="1.20.120.1630">
    <property type="match status" value="1"/>
</dbReference>
<sequence>MSAADNTGSKPDLINRGDKGSNPVGIATFVISRAVDPFIQYAILKHGFGTGLLHKVGVNTLPPGPPAATGIAPIDALGLSPYRLALLGMSVGSMLKQNYWAMFVAQERMSTGAALAVGVFNFVFNTFSSLAFLADVTSASTSSEFPQTPFLVGSAMYVTGLLGEWVSEVQRKNFKMDPKNKGKLYTGGLWSLARHINYGSYTLWRAGYALVGGGWTMAAVVGAFFFYDFSQRAVPILDKYCTERYGEDWAGFKQQTPYKLFPYIY</sequence>
<organism evidence="2 3">
    <name type="scientific">Lineolata rhizophorae</name>
    <dbReference type="NCBI Taxonomy" id="578093"/>
    <lineage>
        <taxon>Eukaryota</taxon>
        <taxon>Fungi</taxon>
        <taxon>Dikarya</taxon>
        <taxon>Ascomycota</taxon>
        <taxon>Pezizomycotina</taxon>
        <taxon>Dothideomycetes</taxon>
        <taxon>Dothideomycetes incertae sedis</taxon>
        <taxon>Lineolatales</taxon>
        <taxon>Lineolataceae</taxon>
        <taxon>Lineolata</taxon>
    </lineage>
</organism>
<name>A0A6A6NVH0_9PEZI</name>
<proteinExistence type="predicted"/>
<dbReference type="PANTHER" id="PTHR32251">
    <property type="entry name" value="3-OXO-5-ALPHA-STEROID 4-DEHYDROGENASE"/>
    <property type="match status" value="1"/>
</dbReference>
<dbReference type="PANTHER" id="PTHR32251:SF15">
    <property type="entry name" value="3-OXO-5-ALPHA-STEROID 4-DEHYDROGENASE (DUF1295)"/>
    <property type="match status" value="1"/>
</dbReference>
<reference evidence="2" key="1">
    <citation type="journal article" date="2020" name="Stud. Mycol.">
        <title>101 Dothideomycetes genomes: a test case for predicting lifestyles and emergence of pathogens.</title>
        <authorList>
            <person name="Haridas S."/>
            <person name="Albert R."/>
            <person name="Binder M."/>
            <person name="Bloem J."/>
            <person name="Labutti K."/>
            <person name="Salamov A."/>
            <person name="Andreopoulos B."/>
            <person name="Baker S."/>
            <person name="Barry K."/>
            <person name="Bills G."/>
            <person name="Bluhm B."/>
            <person name="Cannon C."/>
            <person name="Castanera R."/>
            <person name="Culley D."/>
            <person name="Daum C."/>
            <person name="Ezra D."/>
            <person name="Gonzalez J."/>
            <person name="Henrissat B."/>
            <person name="Kuo A."/>
            <person name="Liang C."/>
            <person name="Lipzen A."/>
            <person name="Lutzoni F."/>
            <person name="Magnuson J."/>
            <person name="Mondo S."/>
            <person name="Nolan M."/>
            <person name="Ohm R."/>
            <person name="Pangilinan J."/>
            <person name="Park H.-J."/>
            <person name="Ramirez L."/>
            <person name="Alfaro M."/>
            <person name="Sun H."/>
            <person name="Tritt A."/>
            <person name="Yoshinaga Y."/>
            <person name="Zwiers L.-H."/>
            <person name="Turgeon B."/>
            <person name="Goodwin S."/>
            <person name="Spatafora J."/>
            <person name="Crous P."/>
            <person name="Grigoriev I."/>
        </authorList>
    </citation>
    <scope>NUCLEOTIDE SEQUENCE</scope>
    <source>
        <strain evidence="2">ATCC 16933</strain>
    </source>
</reference>
<dbReference type="Proteomes" id="UP000799766">
    <property type="component" value="Unassembled WGS sequence"/>
</dbReference>
<dbReference type="EMBL" id="MU001686">
    <property type="protein sequence ID" value="KAF2455709.1"/>
    <property type="molecule type" value="Genomic_DNA"/>
</dbReference>
<protein>
    <recommendedName>
        <fullName evidence="4">Steroid 5-alpha reductase C-terminal domain-containing protein</fullName>
    </recommendedName>
</protein>
<dbReference type="Pfam" id="PF06966">
    <property type="entry name" value="DUF1295"/>
    <property type="match status" value="1"/>
</dbReference>
<dbReference type="AlphaFoldDB" id="A0A6A6NVH0"/>
<keyword evidence="1" id="KW-0812">Transmembrane</keyword>
<evidence type="ECO:0008006" key="4">
    <source>
        <dbReference type="Google" id="ProtNLM"/>
    </source>
</evidence>
<feature type="transmembrane region" description="Helical" evidence="1">
    <location>
        <begin position="207"/>
        <end position="227"/>
    </location>
</feature>
<evidence type="ECO:0000256" key="1">
    <source>
        <dbReference type="SAM" id="Phobius"/>
    </source>
</evidence>
<feature type="transmembrane region" description="Helical" evidence="1">
    <location>
        <begin position="145"/>
        <end position="163"/>
    </location>
</feature>
<keyword evidence="1" id="KW-0472">Membrane</keyword>
<keyword evidence="3" id="KW-1185">Reference proteome</keyword>